<sequence length="301" mass="32914">MTSTSSSAWARVQDSPWFWLLPAGLFLLVFYTWPLLDVVRLSFTNASLVAPDYDYTFDSYRRVLRDPSTLRTLKVTFLFAGGSVILKLVLGMALALAIDAGVKRGLHGIVLVRTSVLAAWVIPGVVVGVLWKILLSTSSHGLLNYWIQAAFGNSVGFLTDPDIALSTAILANVWRGVAFTMILLYAGLQRIPPELYEAARVDGAGAIARFRFVTLPTLAPVIFIALVLITIGGINTFDLIMALTEGGPARATEVVGLRVYQQVFQFMNLGRGAALAVLLLAVNLLMTLIYLRLLRINRKTD</sequence>
<feature type="transmembrane region" description="Helical" evidence="7">
    <location>
        <begin position="273"/>
        <end position="291"/>
    </location>
</feature>
<evidence type="ECO:0000256" key="4">
    <source>
        <dbReference type="ARBA" id="ARBA00022692"/>
    </source>
</evidence>
<feature type="transmembrane region" description="Helical" evidence="7">
    <location>
        <begin position="17"/>
        <end position="36"/>
    </location>
</feature>
<dbReference type="PANTHER" id="PTHR43005:SF1">
    <property type="entry name" value="SPERMIDINE_PUTRESCINE TRANSPORT SYSTEM PERMEASE PROTEIN"/>
    <property type="match status" value="1"/>
</dbReference>
<evidence type="ECO:0000256" key="7">
    <source>
        <dbReference type="RuleBase" id="RU363032"/>
    </source>
</evidence>
<evidence type="ECO:0000313" key="10">
    <source>
        <dbReference type="Proteomes" id="UP000295351"/>
    </source>
</evidence>
<keyword evidence="5 7" id="KW-1133">Transmembrane helix</keyword>
<feature type="domain" description="ABC transmembrane type-1" evidence="8">
    <location>
        <begin position="73"/>
        <end position="290"/>
    </location>
</feature>
<dbReference type="InterPro" id="IPR035906">
    <property type="entry name" value="MetI-like_sf"/>
</dbReference>
<dbReference type="CDD" id="cd06261">
    <property type="entry name" value="TM_PBP2"/>
    <property type="match status" value="1"/>
</dbReference>
<evidence type="ECO:0000256" key="5">
    <source>
        <dbReference type="ARBA" id="ARBA00022989"/>
    </source>
</evidence>
<feature type="transmembrane region" description="Helical" evidence="7">
    <location>
        <begin position="110"/>
        <end position="134"/>
    </location>
</feature>
<dbReference type="AlphaFoldDB" id="A0A4V2RF17"/>
<organism evidence="9 10">
    <name type="scientific">Shinella granuli</name>
    <dbReference type="NCBI Taxonomy" id="323621"/>
    <lineage>
        <taxon>Bacteria</taxon>
        <taxon>Pseudomonadati</taxon>
        <taxon>Pseudomonadota</taxon>
        <taxon>Alphaproteobacteria</taxon>
        <taxon>Hyphomicrobiales</taxon>
        <taxon>Rhizobiaceae</taxon>
        <taxon>Shinella</taxon>
    </lineage>
</organism>
<keyword evidence="4 7" id="KW-0812">Transmembrane</keyword>
<dbReference type="Pfam" id="PF00528">
    <property type="entry name" value="BPD_transp_1"/>
    <property type="match status" value="1"/>
</dbReference>
<dbReference type="Proteomes" id="UP000295351">
    <property type="component" value="Unassembled WGS sequence"/>
</dbReference>
<feature type="transmembrane region" description="Helical" evidence="7">
    <location>
        <begin position="77"/>
        <end position="98"/>
    </location>
</feature>
<comment type="caution">
    <text evidence="9">The sequence shown here is derived from an EMBL/GenBank/DDBJ whole genome shotgun (WGS) entry which is preliminary data.</text>
</comment>
<dbReference type="PROSITE" id="PS50928">
    <property type="entry name" value="ABC_TM1"/>
    <property type="match status" value="1"/>
</dbReference>
<evidence type="ECO:0000256" key="2">
    <source>
        <dbReference type="ARBA" id="ARBA00022448"/>
    </source>
</evidence>
<dbReference type="InterPro" id="IPR000515">
    <property type="entry name" value="MetI-like"/>
</dbReference>
<evidence type="ECO:0000256" key="3">
    <source>
        <dbReference type="ARBA" id="ARBA00022475"/>
    </source>
</evidence>
<accession>A0A4V2RF17</accession>
<comment type="subcellular location">
    <subcellularLocation>
        <location evidence="1 7">Cell membrane</location>
        <topology evidence="1 7">Multi-pass membrane protein</topology>
    </subcellularLocation>
</comment>
<reference evidence="9 10" key="1">
    <citation type="submission" date="2019-03" db="EMBL/GenBank/DDBJ databases">
        <title>Genomic Encyclopedia of Type Strains, Phase IV (KMG-IV): sequencing the most valuable type-strain genomes for metagenomic binning, comparative biology and taxonomic classification.</title>
        <authorList>
            <person name="Goeker M."/>
        </authorList>
    </citation>
    <scope>NUCLEOTIDE SEQUENCE [LARGE SCALE GENOMIC DNA]</scope>
    <source>
        <strain evidence="9 10">DSM 18401</strain>
    </source>
</reference>
<keyword evidence="6 7" id="KW-0472">Membrane</keyword>
<name>A0A4V2RF17_SHIGR</name>
<dbReference type="SUPFAM" id="SSF160964">
    <property type="entry name" value="MalF N-terminal region-like"/>
    <property type="match status" value="1"/>
</dbReference>
<evidence type="ECO:0000313" key="9">
    <source>
        <dbReference type="EMBL" id="TCN30700.1"/>
    </source>
</evidence>
<gene>
    <name evidence="9" type="ORF">EV665_1604</name>
</gene>
<dbReference type="SUPFAM" id="SSF161098">
    <property type="entry name" value="MetI-like"/>
    <property type="match status" value="1"/>
</dbReference>
<evidence type="ECO:0000256" key="1">
    <source>
        <dbReference type="ARBA" id="ARBA00004651"/>
    </source>
</evidence>
<keyword evidence="2 7" id="KW-0813">Transport</keyword>
<dbReference type="GO" id="GO:0055085">
    <property type="term" value="P:transmembrane transport"/>
    <property type="evidence" value="ECO:0007669"/>
    <property type="project" value="InterPro"/>
</dbReference>
<evidence type="ECO:0000259" key="8">
    <source>
        <dbReference type="PROSITE" id="PS50928"/>
    </source>
</evidence>
<keyword evidence="10" id="KW-1185">Reference proteome</keyword>
<evidence type="ECO:0000256" key="6">
    <source>
        <dbReference type="ARBA" id="ARBA00023136"/>
    </source>
</evidence>
<feature type="transmembrane region" description="Helical" evidence="7">
    <location>
        <begin position="163"/>
        <end position="188"/>
    </location>
</feature>
<dbReference type="RefSeq" id="WP_133037195.1">
    <property type="nucleotide sequence ID" value="NZ_BAABEI010000012.1"/>
</dbReference>
<dbReference type="Gene3D" id="1.10.3720.10">
    <property type="entry name" value="MetI-like"/>
    <property type="match status" value="1"/>
</dbReference>
<proteinExistence type="inferred from homology"/>
<dbReference type="PANTHER" id="PTHR43005">
    <property type="entry name" value="BLR7065 PROTEIN"/>
    <property type="match status" value="1"/>
</dbReference>
<feature type="transmembrane region" description="Helical" evidence="7">
    <location>
        <begin position="209"/>
        <end position="234"/>
    </location>
</feature>
<comment type="similarity">
    <text evidence="7">Belongs to the binding-protein-dependent transport system permease family.</text>
</comment>
<dbReference type="EMBL" id="SLVX01000060">
    <property type="protein sequence ID" value="TCN30700.1"/>
    <property type="molecule type" value="Genomic_DNA"/>
</dbReference>
<protein>
    <submittedName>
        <fullName evidence="9">Carbohydrate ABC transporter membrane protein 1 (CUT1 family)</fullName>
    </submittedName>
</protein>
<dbReference type="GO" id="GO:0005886">
    <property type="term" value="C:plasma membrane"/>
    <property type="evidence" value="ECO:0007669"/>
    <property type="project" value="UniProtKB-SubCell"/>
</dbReference>
<keyword evidence="3" id="KW-1003">Cell membrane</keyword>